<accession>A0AAW1PLK1</accession>
<comment type="caution">
    <text evidence="1">The sequence shown here is derived from an EMBL/GenBank/DDBJ whole genome shotgun (WGS) entry which is preliminary data.</text>
</comment>
<reference evidence="1 2" key="1">
    <citation type="journal article" date="2024" name="Nat. Commun.">
        <title>Phylogenomics reveals the evolutionary origins of lichenization in chlorophyte algae.</title>
        <authorList>
            <person name="Puginier C."/>
            <person name="Libourel C."/>
            <person name="Otte J."/>
            <person name="Skaloud P."/>
            <person name="Haon M."/>
            <person name="Grisel S."/>
            <person name="Petersen M."/>
            <person name="Berrin J.G."/>
            <person name="Delaux P.M."/>
            <person name="Dal Grande F."/>
            <person name="Keller J."/>
        </authorList>
    </citation>
    <scope>NUCLEOTIDE SEQUENCE [LARGE SCALE GENOMIC DNA]</scope>
    <source>
        <strain evidence="1 2">SAG 2043</strain>
    </source>
</reference>
<evidence type="ECO:0000313" key="2">
    <source>
        <dbReference type="Proteomes" id="UP001489004"/>
    </source>
</evidence>
<keyword evidence="2" id="KW-1185">Reference proteome</keyword>
<dbReference type="Proteomes" id="UP001489004">
    <property type="component" value="Unassembled WGS sequence"/>
</dbReference>
<evidence type="ECO:0008006" key="3">
    <source>
        <dbReference type="Google" id="ProtNLM"/>
    </source>
</evidence>
<dbReference type="Gene3D" id="3.40.50.300">
    <property type="entry name" value="P-loop containing nucleotide triphosphate hydrolases"/>
    <property type="match status" value="1"/>
</dbReference>
<dbReference type="AlphaFoldDB" id="A0AAW1PLK1"/>
<gene>
    <name evidence="1" type="ORF">WJX72_005211</name>
</gene>
<sequence length="262" mass="29617">MRCPAILLRGLPQITVRPSQFVSPGCRLNERRIKQPCQARLHTRAMTADVEDVPFCIPAEGLFHPGCRWRNGVCYDGDCEALHISAADREEQLCWDQPSTPQLIITAGPERSGSTWLFNAVRLLFKSAKQPLDSYWLTQVTDEKLADRHGGQPGGHHVLIKTHRWSNAWTPSQADHVFLTHRDLRGVVASYQRMGWAYDIPDTYVSEHQAWKGIANRDLAYEDIMSDPEGQLRALATDLGLVEQVNLPDVLQQLRDLNSDSQ</sequence>
<dbReference type="EMBL" id="JALJOR010000011">
    <property type="protein sequence ID" value="KAK9808857.1"/>
    <property type="molecule type" value="Genomic_DNA"/>
</dbReference>
<protein>
    <recommendedName>
        <fullName evidence="3">Sulfotransferase domain-containing protein</fullName>
    </recommendedName>
</protein>
<organism evidence="1 2">
    <name type="scientific">[Myrmecia] bisecta</name>
    <dbReference type="NCBI Taxonomy" id="41462"/>
    <lineage>
        <taxon>Eukaryota</taxon>
        <taxon>Viridiplantae</taxon>
        <taxon>Chlorophyta</taxon>
        <taxon>core chlorophytes</taxon>
        <taxon>Trebouxiophyceae</taxon>
        <taxon>Trebouxiales</taxon>
        <taxon>Trebouxiaceae</taxon>
        <taxon>Myrmecia</taxon>
    </lineage>
</organism>
<name>A0AAW1PLK1_9CHLO</name>
<dbReference type="InterPro" id="IPR027417">
    <property type="entry name" value="P-loop_NTPase"/>
</dbReference>
<proteinExistence type="predicted"/>
<evidence type="ECO:0000313" key="1">
    <source>
        <dbReference type="EMBL" id="KAK9808857.1"/>
    </source>
</evidence>
<dbReference type="SUPFAM" id="SSF52540">
    <property type="entry name" value="P-loop containing nucleoside triphosphate hydrolases"/>
    <property type="match status" value="1"/>
</dbReference>